<dbReference type="Gene3D" id="1.10.10.10">
    <property type="entry name" value="Winged helix-like DNA-binding domain superfamily/Winged helix DNA-binding domain"/>
    <property type="match status" value="1"/>
</dbReference>
<evidence type="ECO:0000256" key="5">
    <source>
        <dbReference type="ARBA" id="ARBA00022723"/>
    </source>
</evidence>
<sequence length="626" mass="70702">MSSLDPKKKRIRISVKPRKSPNPLFEKWLEEWKKEAESKGSDLQYCFGKALKSLQKYPLPLKTGRDCGILGYFGNRLCVMLDRKLAEYKKEHPEGLDAECDDIADDNPQQSSTKNIANKAKPRSKKLKSPSKDDSNKKGTRKRTKEYVPAWRSGPYALLLALLDAEQKPGYQGHLTKAELQTMAQPLCDTSFKRPDPGTHYTAWNSMSGLVRRGLVLKHGCPAKFSLSDTGSELAKKLRDECNSKNKSTDSIEISDESDENCGTASSSHKNSASSSDNTNFTSSEKTNSLTDYSSETITTKTSMKQLNSYQNNLHHKIQLQDNKMSPQKKQCKSQPSQFSSGDDTVILMPGTFDVILLVEKRNFGNMEKLQDDQAVRELSTTGILFELRHLKVGDYVWVCRDRNAGHELMLPYVVERKRMDDLAKSIQDGRYRDQKFRMKRSGIQNVIYLIESHGDNTHTILPLQSLKQAAVNTQVIDKITVKRTSSLRDSVRYLGIMTKLLVRMYSKKTIVSCQRENLPQIQIGDDLISLMTFKEFNSNTGKNKVLDTQSLFMRQLMQLSGLSFPKAKAIVKCYPSVRVLMAAYQEAGSAGEKLLAGIRYGSMNRTIGPVISKTIYQLYSHYNLS</sequence>
<keyword evidence="9 13" id="KW-0460">Magnesium</keyword>
<protein>
    <recommendedName>
        <fullName evidence="13">Crossover junction endonuclease MUS81</fullName>
        <ecNumber evidence="13">3.1.22.-</ecNumber>
    </recommendedName>
</protein>
<feature type="compositionally biased region" description="Low complexity" evidence="14">
    <location>
        <begin position="324"/>
        <end position="341"/>
    </location>
</feature>
<dbReference type="CDD" id="cd21036">
    <property type="entry name" value="WH_MUS81"/>
    <property type="match status" value="1"/>
</dbReference>
<dbReference type="AlphaFoldDB" id="A0AAD8A2J0"/>
<comment type="subcellular location">
    <subcellularLocation>
        <location evidence="2 13">Nucleus</location>
    </subcellularLocation>
</comment>
<dbReference type="GO" id="GO:0048257">
    <property type="term" value="F:3'-flap endonuclease activity"/>
    <property type="evidence" value="ECO:0007669"/>
    <property type="project" value="TreeGrafter"/>
</dbReference>
<dbReference type="Pfam" id="PF14716">
    <property type="entry name" value="HHH_8"/>
    <property type="match status" value="1"/>
</dbReference>
<dbReference type="Proteomes" id="UP001233999">
    <property type="component" value="Unassembled WGS sequence"/>
</dbReference>
<evidence type="ECO:0000256" key="7">
    <source>
        <dbReference type="ARBA" id="ARBA00022763"/>
    </source>
</evidence>
<name>A0AAD8A2J0_DIPPU</name>
<dbReference type="Pfam" id="PF21136">
    <property type="entry name" value="WHD_MUS81"/>
    <property type="match status" value="1"/>
</dbReference>
<evidence type="ECO:0000313" key="17">
    <source>
        <dbReference type="Proteomes" id="UP001233999"/>
    </source>
</evidence>
<evidence type="ECO:0000256" key="4">
    <source>
        <dbReference type="ARBA" id="ARBA00022722"/>
    </source>
</evidence>
<dbReference type="GO" id="GO:0000727">
    <property type="term" value="P:double-strand break repair via break-induced replication"/>
    <property type="evidence" value="ECO:0007669"/>
    <property type="project" value="UniProtKB-UniRule"/>
</dbReference>
<dbReference type="CDD" id="cd20074">
    <property type="entry name" value="XPF_nuclease_Mus81"/>
    <property type="match status" value="1"/>
</dbReference>
<organism evidence="16 17">
    <name type="scientific">Diploptera punctata</name>
    <name type="common">Pacific beetle cockroach</name>
    <dbReference type="NCBI Taxonomy" id="6984"/>
    <lineage>
        <taxon>Eukaryota</taxon>
        <taxon>Metazoa</taxon>
        <taxon>Ecdysozoa</taxon>
        <taxon>Arthropoda</taxon>
        <taxon>Hexapoda</taxon>
        <taxon>Insecta</taxon>
        <taxon>Pterygota</taxon>
        <taxon>Neoptera</taxon>
        <taxon>Polyneoptera</taxon>
        <taxon>Dictyoptera</taxon>
        <taxon>Blattodea</taxon>
        <taxon>Blaberoidea</taxon>
        <taxon>Blaberidae</taxon>
        <taxon>Diplopterinae</taxon>
        <taxon>Diploptera</taxon>
    </lineage>
</organism>
<evidence type="ECO:0000256" key="6">
    <source>
        <dbReference type="ARBA" id="ARBA00022759"/>
    </source>
</evidence>
<dbReference type="InterPro" id="IPR036388">
    <property type="entry name" value="WH-like_DNA-bd_sf"/>
</dbReference>
<feature type="region of interest" description="Disordered" evidence="14">
    <location>
        <begin position="240"/>
        <end position="292"/>
    </location>
</feature>
<evidence type="ECO:0000256" key="11">
    <source>
        <dbReference type="ARBA" id="ARBA00023204"/>
    </source>
</evidence>
<keyword evidence="12 13" id="KW-0539">Nucleus</keyword>
<dbReference type="InterPro" id="IPR006166">
    <property type="entry name" value="ERCC4_domain"/>
</dbReference>
<dbReference type="FunFam" id="1.10.10.10:FF:000307">
    <property type="entry name" value="Crossover junction endonuclease MUS81"/>
    <property type="match status" value="1"/>
</dbReference>
<dbReference type="GO" id="GO:0046872">
    <property type="term" value="F:metal ion binding"/>
    <property type="evidence" value="ECO:0007669"/>
    <property type="project" value="UniProtKB-UniRule"/>
</dbReference>
<dbReference type="InterPro" id="IPR047416">
    <property type="entry name" value="XPF_nuclease_Mus81"/>
</dbReference>
<comment type="cofactor">
    <cofactor evidence="1 13">
        <name>Mg(2+)</name>
        <dbReference type="ChEBI" id="CHEBI:18420"/>
    </cofactor>
</comment>
<dbReference type="EMBL" id="JASPKZ010003882">
    <property type="protein sequence ID" value="KAJ9591198.1"/>
    <property type="molecule type" value="Genomic_DNA"/>
</dbReference>
<dbReference type="Gene3D" id="3.40.50.10130">
    <property type="match status" value="1"/>
</dbReference>
<dbReference type="InterPro" id="IPR010996">
    <property type="entry name" value="HHH_MUS81"/>
</dbReference>
<dbReference type="InterPro" id="IPR042530">
    <property type="entry name" value="EME1/EME2_C"/>
</dbReference>
<evidence type="ECO:0000256" key="3">
    <source>
        <dbReference type="ARBA" id="ARBA00010015"/>
    </source>
</evidence>
<feature type="region of interest" description="Disordered" evidence="14">
    <location>
        <begin position="97"/>
        <end position="146"/>
    </location>
</feature>
<feature type="region of interest" description="Disordered" evidence="14">
    <location>
        <begin position="1"/>
        <end position="21"/>
    </location>
</feature>
<dbReference type="GO" id="GO:0031573">
    <property type="term" value="P:mitotic intra-S DNA damage checkpoint signaling"/>
    <property type="evidence" value="ECO:0007669"/>
    <property type="project" value="TreeGrafter"/>
</dbReference>
<dbReference type="GO" id="GO:0005634">
    <property type="term" value="C:nucleus"/>
    <property type="evidence" value="ECO:0007669"/>
    <property type="project" value="UniProtKB-SubCell"/>
</dbReference>
<dbReference type="InterPro" id="IPR047417">
    <property type="entry name" value="WHD_MUS81"/>
</dbReference>
<feature type="compositionally biased region" description="Basic residues" evidence="14">
    <location>
        <begin position="7"/>
        <end position="19"/>
    </location>
</feature>
<dbReference type="GO" id="GO:0003677">
    <property type="term" value="F:DNA binding"/>
    <property type="evidence" value="ECO:0007669"/>
    <property type="project" value="UniProtKB-UniRule"/>
</dbReference>
<evidence type="ECO:0000256" key="8">
    <source>
        <dbReference type="ARBA" id="ARBA00022801"/>
    </source>
</evidence>
<dbReference type="GO" id="GO:0000712">
    <property type="term" value="P:resolution of meiotic recombination intermediates"/>
    <property type="evidence" value="ECO:0007669"/>
    <property type="project" value="TreeGrafter"/>
</dbReference>
<evidence type="ECO:0000259" key="15">
    <source>
        <dbReference type="SMART" id="SM00891"/>
    </source>
</evidence>
<dbReference type="PANTHER" id="PTHR13451">
    <property type="entry name" value="CLASS II CROSSOVER JUNCTION ENDONUCLEASE MUS81"/>
    <property type="match status" value="1"/>
</dbReference>
<feature type="domain" description="ERCC4" evidence="15">
    <location>
        <begin position="356"/>
        <end position="455"/>
    </location>
</feature>
<dbReference type="Pfam" id="PF02732">
    <property type="entry name" value="ERCC4"/>
    <property type="match status" value="1"/>
</dbReference>
<keyword evidence="8 13" id="KW-0378">Hydrolase</keyword>
<accession>A0AAD8A2J0</accession>
<keyword evidence="7 13" id="KW-0227">DNA damage</keyword>
<keyword evidence="6 13" id="KW-0255">Endonuclease</keyword>
<evidence type="ECO:0000256" key="2">
    <source>
        <dbReference type="ARBA" id="ARBA00004123"/>
    </source>
</evidence>
<proteinExistence type="inferred from homology"/>
<feature type="compositionally biased region" description="Polar residues" evidence="14">
    <location>
        <begin position="277"/>
        <end position="292"/>
    </location>
</feature>
<dbReference type="GO" id="GO:0048476">
    <property type="term" value="C:Holliday junction resolvase complex"/>
    <property type="evidence" value="ECO:0007669"/>
    <property type="project" value="UniProtKB-UniRule"/>
</dbReference>
<evidence type="ECO:0000313" key="16">
    <source>
        <dbReference type="EMBL" id="KAJ9591198.1"/>
    </source>
</evidence>
<feature type="region of interest" description="Disordered" evidence="14">
    <location>
        <begin position="324"/>
        <end position="343"/>
    </location>
</feature>
<gene>
    <name evidence="16" type="ORF">L9F63_002269</name>
</gene>
<dbReference type="GO" id="GO:0006308">
    <property type="term" value="P:DNA catabolic process"/>
    <property type="evidence" value="ECO:0007669"/>
    <property type="project" value="UniProtKB-UniRule"/>
</dbReference>
<dbReference type="GO" id="GO:0008821">
    <property type="term" value="F:crossover junction DNA endonuclease activity"/>
    <property type="evidence" value="ECO:0007669"/>
    <property type="project" value="UniProtKB-UniRule"/>
</dbReference>
<evidence type="ECO:0000256" key="1">
    <source>
        <dbReference type="ARBA" id="ARBA00001946"/>
    </source>
</evidence>
<keyword evidence="5 13" id="KW-0479">Metal-binding</keyword>
<comment type="caution">
    <text evidence="16">The sequence shown here is derived from an EMBL/GenBank/DDBJ whole genome shotgun (WGS) entry which is preliminary data.</text>
</comment>
<feature type="compositionally biased region" description="Basic and acidic residues" evidence="14">
    <location>
        <begin position="240"/>
        <end position="250"/>
    </location>
</feature>
<comment type="function">
    <text evidence="13">Interacts with EME1 to form a DNA structure-specific endonuclease with substrate preference for branched DNA structures with a 5'-end at the branch nick. Typical substrates include 3'-flap structures, D-loops, replication forks and nicked Holliday junctions. May be required in mitosis for the processing of stalled or collapsed replication fork intermediates. May be required in meiosis for the repair of meiosis-specific double strand breaks subsequent to single-end invasion (SEI).</text>
</comment>
<dbReference type="PANTHER" id="PTHR13451:SF0">
    <property type="entry name" value="CROSSOVER JUNCTION ENDONUCLEASE MUS81"/>
    <property type="match status" value="1"/>
</dbReference>
<evidence type="ECO:0000256" key="10">
    <source>
        <dbReference type="ARBA" id="ARBA00023172"/>
    </source>
</evidence>
<dbReference type="SUPFAM" id="SSF52980">
    <property type="entry name" value="Restriction endonuclease-like"/>
    <property type="match status" value="1"/>
</dbReference>
<evidence type="ECO:0000256" key="13">
    <source>
        <dbReference type="RuleBase" id="RU369042"/>
    </source>
</evidence>
<evidence type="ECO:0000256" key="9">
    <source>
        <dbReference type="ARBA" id="ARBA00022842"/>
    </source>
</evidence>
<reference evidence="16" key="2">
    <citation type="submission" date="2023-05" db="EMBL/GenBank/DDBJ databases">
        <authorList>
            <person name="Fouks B."/>
        </authorList>
    </citation>
    <scope>NUCLEOTIDE SEQUENCE</scope>
    <source>
        <strain evidence="16">Stay&amp;Tobe</strain>
        <tissue evidence="16">Testes</tissue>
    </source>
</reference>
<dbReference type="InterPro" id="IPR011335">
    <property type="entry name" value="Restrct_endonuc-II-like"/>
</dbReference>
<feature type="compositionally biased region" description="Basic residues" evidence="14">
    <location>
        <begin position="120"/>
        <end position="129"/>
    </location>
</feature>
<dbReference type="InterPro" id="IPR033309">
    <property type="entry name" value="Mus81"/>
</dbReference>
<dbReference type="InterPro" id="IPR027421">
    <property type="entry name" value="DNA_pol_lamdba_lyase_dom_sf"/>
</dbReference>
<keyword evidence="4 13" id="KW-0540">Nuclease</keyword>
<keyword evidence="17" id="KW-1185">Reference proteome</keyword>
<comment type="similarity">
    <text evidence="3 13">Belongs to the XPF family.</text>
</comment>
<keyword evidence="11 13" id="KW-0234">DNA repair</keyword>
<dbReference type="Pfam" id="PF21292">
    <property type="entry name" value="EME1-MUS81_C"/>
    <property type="match status" value="1"/>
</dbReference>
<dbReference type="SMART" id="SM00891">
    <property type="entry name" value="ERCC4"/>
    <property type="match status" value="1"/>
</dbReference>
<dbReference type="Gene3D" id="1.10.150.670">
    <property type="entry name" value="Crossover junction endonuclease EME1, DNA-binding domain"/>
    <property type="match status" value="1"/>
</dbReference>
<dbReference type="SUPFAM" id="SSF47802">
    <property type="entry name" value="DNA polymerase beta, N-terminal domain-like"/>
    <property type="match status" value="1"/>
</dbReference>
<dbReference type="Gene3D" id="1.10.150.110">
    <property type="entry name" value="DNA polymerase beta, N-terminal domain-like"/>
    <property type="match status" value="1"/>
</dbReference>
<feature type="compositionally biased region" description="Low complexity" evidence="14">
    <location>
        <begin position="266"/>
        <end position="276"/>
    </location>
</feature>
<keyword evidence="10 13" id="KW-0233">DNA recombination</keyword>
<dbReference type="EC" id="3.1.22.-" evidence="13"/>
<evidence type="ECO:0000256" key="14">
    <source>
        <dbReference type="SAM" id="MobiDB-lite"/>
    </source>
</evidence>
<reference evidence="16" key="1">
    <citation type="journal article" date="2023" name="IScience">
        <title>Live-bearing cockroach genome reveals convergent evolutionary mechanisms linked to viviparity in insects and beyond.</title>
        <authorList>
            <person name="Fouks B."/>
            <person name="Harrison M.C."/>
            <person name="Mikhailova A.A."/>
            <person name="Marchal E."/>
            <person name="English S."/>
            <person name="Carruthers M."/>
            <person name="Jennings E.C."/>
            <person name="Chiamaka E.L."/>
            <person name="Frigard R.A."/>
            <person name="Pippel M."/>
            <person name="Attardo G.M."/>
            <person name="Benoit J.B."/>
            <person name="Bornberg-Bauer E."/>
            <person name="Tobe S.S."/>
        </authorList>
    </citation>
    <scope>NUCLEOTIDE SEQUENCE</scope>
    <source>
        <strain evidence="16">Stay&amp;Tobe</strain>
    </source>
</reference>
<dbReference type="FunFam" id="1.10.150.110:FF:000001">
    <property type="entry name" value="Putative Crossover junction endonuclease MUS81"/>
    <property type="match status" value="1"/>
</dbReference>
<feature type="compositionally biased region" description="Polar residues" evidence="14">
    <location>
        <begin position="107"/>
        <end position="116"/>
    </location>
</feature>
<dbReference type="GO" id="GO:0031297">
    <property type="term" value="P:replication fork processing"/>
    <property type="evidence" value="ECO:0007669"/>
    <property type="project" value="UniProtKB-ARBA"/>
</dbReference>
<dbReference type="FunFam" id="3.40.50.10130:FF:000003">
    <property type="entry name" value="Crossover junction endonuclease MUS81"/>
    <property type="match status" value="1"/>
</dbReference>
<evidence type="ECO:0000256" key="12">
    <source>
        <dbReference type="ARBA" id="ARBA00023242"/>
    </source>
</evidence>
<comment type="subunit">
    <text evidence="13">Interacts with EME1.</text>
</comment>